<reference evidence="1 2" key="1">
    <citation type="submission" date="2024-05" db="EMBL/GenBank/DDBJ databases">
        <authorList>
            <person name="Wallberg A."/>
        </authorList>
    </citation>
    <scope>NUCLEOTIDE SEQUENCE [LARGE SCALE GENOMIC DNA]</scope>
</reference>
<name>A0AAV2PNN8_MEGNR</name>
<protein>
    <submittedName>
        <fullName evidence="1">Uncharacterized protein</fullName>
    </submittedName>
</protein>
<gene>
    <name evidence="1" type="ORF">MNOR_LOCUS2423</name>
</gene>
<dbReference type="AlphaFoldDB" id="A0AAV2PNN8"/>
<keyword evidence="2" id="KW-1185">Reference proteome</keyword>
<organism evidence="1 2">
    <name type="scientific">Meganyctiphanes norvegica</name>
    <name type="common">Northern krill</name>
    <name type="synonym">Thysanopoda norvegica</name>
    <dbReference type="NCBI Taxonomy" id="48144"/>
    <lineage>
        <taxon>Eukaryota</taxon>
        <taxon>Metazoa</taxon>
        <taxon>Ecdysozoa</taxon>
        <taxon>Arthropoda</taxon>
        <taxon>Crustacea</taxon>
        <taxon>Multicrustacea</taxon>
        <taxon>Malacostraca</taxon>
        <taxon>Eumalacostraca</taxon>
        <taxon>Eucarida</taxon>
        <taxon>Euphausiacea</taxon>
        <taxon>Euphausiidae</taxon>
        <taxon>Meganyctiphanes</taxon>
    </lineage>
</organism>
<feature type="non-terminal residue" evidence="1">
    <location>
        <position position="1"/>
    </location>
</feature>
<dbReference type="Proteomes" id="UP001497623">
    <property type="component" value="Unassembled WGS sequence"/>
</dbReference>
<feature type="non-terminal residue" evidence="1">
    <location>
        <position position="443"/>
    </location>
</feature>
<accession>A0AAV2PNN8</accession>
<proteinExistence type="predicted"/>
<evidence type="ECO:0000313" key="1">
    <source>
        <dbReference type="EMBL" id="CAL4062124.1"/>
    </source>
</evidence>
<evidence type="ECO:0000313" key="2">
    <source>
        <dbReference type="Proteomes" id="UP001497623"/>
    </source>
</evidence>
<dbReference type="EMBL" id="CAXKWB010000737">
    <property type="protein sequence ID" value="CAL4062124.1"/>
    <property type="molecule type" value="Genomic_DNA"/>
</dbReference>
<sequence>GIPSNNTYLRNEFENVKLATEVKNRQVLTSAASTNCHSSVDPAECIHSKAMQYKANKHKSYSQQQVAYIQPYSQLYAQPYTQTSPIEVRKKSDYFTSDQEKSIYKHLKEVIKVCKSGYLDQATLKDIISKKVDEEGWKNLKGKICNSILNEFLNRHKNLGLIFITFTQENILYNHVIDAIENLKSNNIGLMQIDKKSLFKIVKQKIIMSLWENLYSITETWFDLFLERHSDLKMFINVKESQKDYCLMEHNKKVNGDIDEPVIVFEVTDPPSSKCHIFNGNYINLDKSNIKSLSNFNDIKDVAQSTKSWGRFFFSSVKEPKEPAETDVELSSLLLESCRISNTQSSKASNTFINIFRKSTMNKEKDACGVMDHGLSMSQIRNSPKSFVTPLLVSEGITDVMLPSTIDMQVQNTSKSAEKEKSNILSNTEIVAKSNNSSLSDSK</sequence>
<comment type="caution">
    <text evidence="1">The sequence shown here is derived from an EMBL/GenBank/DDBJ whole genome shotgun (WGS) entry which is preliminary data.</text>
</comment>